<feature type="transmembrane region" description="Helical" evidence="5">
    <location>
        <begin position="12"/>
        <end position="31"/>
    </location>
</feature>
<dbReference type="AlphaFoldDB" id="A0A667YJR9"/>
<feature type="transmembrane region" description="Helical" evidence="5">
    <location>
        <begin position="139"/>
        <end position="159"/>
    </location>
</feature>
<evidence type="ECO:0000256" key="4">
    <source>
        <dbReference type="ARBA" id="ARBA00023136"/>
    </source>
</evidence>
<dbReference type="GO" id="GO:0001669">
    <property type="term" value="C:acrosomal vesicle"/>
    <property type="evidence" value="ECO:0007669"/>
    <property type="project" value="TreeGrafter"/>
</dbReference>
<evidence type="ECO:0000256" key="5">
    <source>
        <dbReference type="SAM" id="Phobius"/>
    </source>
</evidence>
<proteinExistence type="predicted"/>
<dbReference type="Proteomes" id="UP000472263">
    <property type="component" value="Chromosome 7"/>
</dbReference>
<keyword evidence="2 5" id="KW-0812">Transmembrane</keyword>
<feature type="domain" description="Ion transport" evidence="6">
    <location>
        <begin position="19"/>
        <end position="212"/>
    </location>
</feature>
<evidence type="ECO:0000259" key="6">
    <source>
        <dbReference type="Pfam" id="PF00520"/>
    </source>
</evidence>
<dbReference type="GO" id="GO:0030317">
    <property type="term" value="P:flagellated sperm motility"/>
    <property type="evidence" value="ECO:0007669"/>
    <property type="project" value="TreeGrafter"/>
</dbReference>
<dbReference type="Gene3D" id="1.20.120.350">
    <property type="entry name" value="Voltage-gated potassium channels. Chain C"/>
    <property type="match status" value="1"/>
</dbReference>
<dbReference type="GeneTree" id="ENSGT00990000214339"/>
<dbReference type="InterPro" id="IPR027359">
    <property type="entry name" value="Volt_channel_dom_sf"/>
</dbReference>
<dbReference type="GO" id="GO:0048240">
    <property type="term" value="P:sperm capacitation"/>
    <property type="evidence" value="ECO:0007669"/>
    <property type="project" value="TreeGrafter"/>
</dbReference>
<dbReference type="Ensembl" id="ENSMMDT00005024620.1">
    <property type="protein sequence ID" value="ENSMMDP00005024099.1"/>
    <property type="gene ID" value="ENSMMDG00005011618.1"/>
</dbReference>
<evidence type="ECO:0000256" key="3">
    <source>
        <dbReference type="ARBA" id="ARBA00022989"/>
    </source>
</evidence>
<dbReference type="InterPro" id="IPR005821">
    <property type="entry name" value="Ion_trans_dom"/>
</dbReference>
<keyword evidence="3 5" id="KW-1133">Transmembrane helix</keyword>
<sequence>MHRFVKCQSKALVRIHNSSWFHILIMATIILDAVVRDLHSYEFLREHLHQLFVFETALVTGIYTLEFLIKVRAEGFQCLKRKSSVFDALVLCALYLSVFGSEDAAPLTVELRAGSLLKILSFIPVLQDTAERVFRILKSALYPICLLLVFGVCGFYFFGSPDGPDPLRWEDEPSSVFTAAVLVTMDGWTNIENAYMKSGRIYTILCTVFMWYGLCTEAMEKMEDARALKRQARRPEEIQHYLTALRHLDDLMMEMSRYRDEMAEVLREL</sequence>
<keyword evidence="4 5" id="KW-0472">Membrane</keyword>
<dbReference type="SUPFAM" id="SSF81324">
    <property type="entry name" value="Voltage-gated potassium channels"/>
    <property type="match status" value="1"/>
</dbReference>
<feature type="transmembrane region" description="Helical" evidence="5">
    <location>
        <begin position="201"/>
        <end position="219"/>
    </location>
</feature>
<protein>
    <recommendedName>
        <fullName evidence="6">Ion transport domain-containing protein</fullName>
    </recommendedName>
</protein>
<evidence type="ECO:0000313" key="8">
    <source>
        <dbReference type="Proteomes" id="UP000472263"/>
    </source>
</evidence>
<organism evidence="7 8">
    <name type="scientific">Myripristis murdjan</name>
    <name type="common">pinecone soldierfish</name>
    <dbReference type="NCBI Taxonomy" id="586833"/>
    <lineage>
        <taxon>Eukaryota</taxon>
        <taxon>Metazoa</taxon>
        <taxon>Chordata</taxon>
        <taxon>Craniata</taxon>
        <taxon>Vertebrata</taxon>
        <taxon>Euteleostomi</taxon>
        <taxon>Actinopterygii</taxon>
        <taxon>Neopterygii</taxon>
        <taxon>Teleostei</taxon>
        <taxon>Neoteleostei</taxon>
        <taxon>Acanthomorphata</taxon>
        <taxon>Holocentriformes</taxon>
        <taxon>Holocentridae</taxon>
        <taxon>Myripristis</taxon>
    </lineage>
</organism>
<accession>A0A667YJR9</accession>
<reference evidence="7" key="3">
    <citation type="submission" date="2025-09" db="UniProtKB">
        <authorList>
            <consortium name="Ensembl"/>
        </authorList>
    </citation>
    <scope>IDENTIFICATION</scope>
</reference>
<evidence type="ECO:0000313" key="7">
    <source>
        <dbReference type="Ensembl" id="ENSMMDP00005024099.1"/>
    </source>
</evidence>
<keyword evidence="8" id="KW-1185">Reference proteome</keyword>
<reference evidence="7" key="2">
    <citation type="submission" date="2025-08" db="UniProtKB">
        <authorList>
            <consortium name="Ensembl"/>
        </authorList>
    </citation>
    <scope>IDENTIFICATION</scope>
</reference>
<dbReference type="GO" id="GO:0005245">
    <property type="term" value="F:voltage-gated calcium channel activity"/>
    <property type="evidence" value="ECO:0007669"/>
    <property type="project" value="TreeGrafter"/>
</dbReference>
<evidence type="ECO:0000256" key="1">
    <source>
        <dbReference type="ARBA" id="ARBA00004141"/>
    </source>
</evidence>
<feature type="transmembrane region" description="Helical" evidence="5">
    <location>
        <begin position="51"/>
        <end position="71"/>
    </location>
</feature>
<name>A0A667YJR9_9TELE</name>
<dbReference type="GO" id="GO:0036128">
    <property type="term" value="C:CatSper complex"/>
    <property type="evidence" value="ECO:0007669"/>
    <property type="project" value="TreeGrafter"/>
</dbReference>
<dbReference type="InParanoid" id="A0A667YJR9"/>
<dbReference type="Pfam" id="PF00520">
    <property type="entry name" value="Ion_trans"/>
    <property type="match status" value="1"/>
</dbReference>
<evidence type="ECO:0000256" key="2">
    <source>
        <dbReference type="ARBA" id="ARBA00022692"/>
    </source>
</evidence>
<reference evidence="7" key="1">
    <citation type="submission" date="2019-06" db="EMBL/GenBank/DDBJ databases">
        <authorList>
            <consortium name="Wellcome Sanger Institute Data Sharing"/>
        </authorList>
    </citation>
    <scope>NUCLEOTIDE SEQUENCE [LARGE SCALE GENOMIC DNA]</scope>
</reference>
<comment type="subcellular location">
    <subcellularLocation>
        <location evidence="1">Membrane</location>
        <topology evidence="1">Multi-pass membrane protein</topology>
    </subcellularLocation>
</comment>
<dbReference type="PANTHER" id="PTHR47131:SF1">
    <property type="entry name" value="CATION CHANNEL SPERM-ASSOCIATED PROTEIN 3"/>
    <property type="match status" value="1"/>
</dbReference>
<dbReference type="PANTHER" id="PTHR47131">
    <property type="entry name" value="CATION CHANNEL SPERM-ASSOCIATED PROTEIN 3"/>
    <property type="match status" value="1"/>
</dbReference>
<dbReference type="GO" id="GO:0006814">
    <property type="term" value="P:sodium ion transport"/>
    <property type="evidence" value="ECO:0007669"/>
    <property type="project" value="TreeGrafter"/>
</dbReference>